<organism evidence="2 3">
    <name type="scientific">Cochliobolus heterostrophus (strain C5 / ATCC 48332 / race O)</name>
    <name type="common">Southern corn leaf blight fungus</name>
    <name type="synonym">Bipolaris maydis</name>
    <dbReference type="NCBI Taxonomy" id="701091"/>
    <lineage>
        <taxon>Eukaryota</taxon>
        <taxon>Fungi</taxon>
        <taxon>Dikarya</taxon>
        <taxon>Ascomycota</taxon>
        <taxon>Pezizomycotina</taxon>
        <taxon>Dothideomycetes</taxon>
        <taxon>Pleosporomycetidae</taxon>
        <taxon>Pleosporales</taxon>
        <taxon>Pleosporineae</taxon>
        <taxon>Pleosporaceae</taxon>
        <taxon>Bipolaris</taxon>
    </lineage>
</organism>
<feature type="compositionally biased region" description="Pro residues" evidence="1">
    <location>
        <begin position="259"/>
        <end position="269"/>
    </location>
</feature>
<evidence type="ECO:0000256" key="1">
    <source>
        <dbReference type="SAM" id="MobiDB-lite"/>
    </source>
</evidence>
<name>M2V0C0_COCH5</name>
<accession>M2V0C0</accession>
<dbReference type="OrthoDB" id="3695543at2759"/>
<feature type="compositionally biased region" description="Low complexity" evidence="1">
    <location>
        <begin position="33"/>
        <end position="48"/>
    </location>
</feature>
<feature type="region of interest" description="Disordered" evidence="1">
    <location>
        <begin position="23"/>
        <end position="271"/>
    </location>
</feature>
<dbReference type="Proteomes" id="UP000016936">
    <property type="component" value="Unassembled WGS sequence"/>
</dbReference>
<keyword evidence="3" id="KW-1185">Reference proteome</keyword>
<gene>
    <name evidence="2" type="ORF">COCHEDRAFT_1096281</name>
</gene>
<reference evidence="2 3" key="1">
    <citation type="journal article" date="2012" name="PLoS Pathog.">
        <title>Diverse lifestyles and strategies of plant pathogenesis encoded in the genomes of eighteen Dothideomycetes fungi.</title>
        <authorList>
            <person name="Ohm R.A."/>
            <person name="Feau N."/>
            <person name="Henrissat B."/>
            <person name="Schoch C.L."/>
            <person name="Horwitz B.A."/>
            <person name="Barry K.W."/>
            <person name="Condon B.J."/>
            <person name="Copeland A.C."/>
            <person name="Dhillon B."/>
            <person name="Glaser F."/>
            <person name="Hesse C.N."/>
            <person name="Kosti I."/>
            <person name="LaButti K."/>
            <person name="Lindquist E.A."/>
            <person name="Lucas S."/>
            <person name="Salamov A.A."/>
            <person name="Bradshaw R.E."/>
            <person name="Ciuffetti L."/>
            <person name="Hamelin R.C."/>
            <person name="Kema G.H.J."/>
            <person name="Lawrence C."/>
            <person name="Scott J.A."/>
            <person name="Spatafora J.W."/>
            <person name="Turgeon B.G."/>
            <person name="de Wit P.J.G.M."/>
            <person name="Zhong S."/>
            <person name="Goodwin S.B."/>
            <person name="Grigoriev I.V."/>
        </authorList>
    </citation>
    <scope>NUCLEOTIDE SEQUENCE [LARGE SCALE GENOMIC DNA]</scope>
    <source>
        <strain evidence="3">C5 / ATCC 48332 / race O</strain>
    </source>
</reference>
<evidence type="ECO:0000313" key="3">
    <source>
        <dbReference type="Proteomes" id="UP000016936"/>
    </source>
</evidence>
<evidence type="ECO:0000313" key="2">
    <source>
        <dbReference type="EMBL" id="EMD93387.1"/>
    </source>
</evidence>
<dbReference type="OMA" id="MDFVQTI"/>
<dbReference type="AlphaFoldDB" id="M2V0C0"/>
<feature type="compositionally biased region" description="Low complexity" evidence="1">
    <location>
        <begin position="60"/>
        <end position="76"/>
    </location>
</feature>
<sequence length="306" mass="32504">MSLRNEEDFDNFDDYLFHMAGGDVEQASGGDVSSNSEAASSQSAAVRSPPEERDSDSEMDVSSSSHPPSPPSFGSSVEEMDTGAFGPSNLSSSEEDSEGMSDAPSDHESTGALDNEEVQMVDVESSPEEVQIARDIPLPSPSLVNPPAEVGEIHMRDADPAPASEPHQEKSVEPVSQGEEEKEHTTTTTTQEEKEEEEEVTEMQASPQPSPPPPPAAPITRDTPASPPSASVQEPQLPAPEPESIQEVRAPALVANEAIPPPTPSPPPFAKSARIQTLLPSLALLNETSVAFFSRLDILHAKIEAL</sequence>
<proteinExistence type="predicted"/>
<dbReference type="EMBL" id="KB445573">
    <property type="protein sequence ID" value="EMD93387.1"/>
    <property type="molecule type" value="Genomic_DNA"/>
</dbReference>
<reference evidence="3" key="2">
    <citation type="journal article" date="2013" name="PLoS Genet.">
        <title>Comparative genome structure, secondary metabolite, and effector coding capacity across Cochliobolus pathogens.</title>
        <authorList>
            <person name="Condon B.J."/>
            <person name="Leng Y."/>
            <person name="Wu D."/>
            <person name="Bushley K.E."/>
            <person name="Ohm R.A."/>
            <person name="Otillar R."/>
            <person name="Martin J."/>
            <person name="Schackwitz W."/>
            <person name="Grimwood J."/>
            <person name="MohdZainudin N."/>
            <person name="Xue C."/>
            <person name="Wang R."/>
            <person name="Manning V.A."/>
            <person name="Dhillon B."/>
            <person name="Tu Z.J."/>
            <person name="Steffenson B.J."/>
            <person name="Salamov A."/>
            <person name="Sun H."/>
            <person name="Lowry S."/>
            <person name="LaButti K."/>
            <person name="Han J."/>
            <person name="Copeland A."/>
            <person name="Lindquist E."/>
            <person name="Barry K."/>
            <person name="Schmutz J."/>
            <person name="Baker S.E."/>
            <person name="Ciuffetti L.M."/>
            <person name="Grigoriev I.V."/>
            <person name="Zhong S."/>
            <person name="Turgeon B.G."/>
        </authorList>
    </citation>
    <scope>NUCLEOTIDE SEQUENCE [LARGE SCALE GENOMIC DNA]</scope>
    <source>
        <strain evidence="3">C5 / ATCC 48332 / race O</strain>
    </source>
</reference>
<dbReference type="HOGENOM" id="CLU_909141_0_0_1"/>
<protein>
    <submittedName>
        <fullName evidence="2">Uncharacterized protein</fullName>
    </submittedName>
</protein>
<feature type="compositionally biased region" description="Pro residues" evidence="1">
    <location>
        <begin position="208"/>
        <end position="217"/>
    </location>
</feature>